<dbReference type="Pfam" id="PF07715">
    <property type="entry name" value="Plug"/>
    <property type="match status" value="1"/>
</dbReference>
<evidence type="ECO:0000256" key="7">
    <source>
        <dbReference type="ARBA" id="ARBA00023077"/>
    </source>
</evidence>
<dbReference type="SUPFAM" id="SSF56935">
    <property type="entry name" value="Porins"/>
    <property type="match status" value="1"/>
</dbReference>
<evidence type="ECO:0000256" key="2">
    <source>
        <dbReference type="ARBA" id="ARBA00008143"/>
    </source>
</evidence>
<dbReference type="PROSITE" id="PS52016">
    <property type="entry name" value="TONB_DEPENDENT_REC_3"/>
    <property type="match status" value="1"/>
</dbReference>
<evidence type="ECO:0000256" key="10">
    <source>
        <dbReference type="ARBA" id="ARBA00023237"/>
    </source>
</evidence>
<evidence type="ECO:0000313" key="16">
    <source>
        <dbReference type="EMBL" id="RDH84762.1"/>
    </source>
</evidence>
<dbReference type="PANTHER" id="PTHR30069">
    <property type="entry name" value="TONB-DEPENDENT OUTER MEMBRANE RECEPTOR"/>
    <property type="match status" value="1"/>
</dbReference>
<feature type="signal peptide" evidence="13">
    <location>
        <begin position="1"/>
        <end position="18"/>
    </location>
</feature>
<dbReference type="InterPro" id="IPR039426">
    <property type="entry name" value="TonB-dep_rcpt-like"/>
</dbReference>
<evidence type="ECO:0000256" key="3">
    <source>
        <dbReference type="ARBA" id="ARBA00022448"/>
    </source>
</evidence>
<evidence type="ECO:0000256" key="5">
    <source>
        <dbReference type="ARBA" id="ARBA00022692"/>
    </source>
</evidence>
<dbReference type="Pfam" id="PF00593">
    <property type="entry name" value="TonB_dep_Rec_b-barrel"/>
    <property type="match status" value="1"/>
</dbReference>
<keyword evidence="7 12" id="KW-0798">TonB box</keyword>
<dbReference type="InterPro" id="IPR012910">
    <property type="entry name" value="Plug_dom"/>
</dbReference>
<keyword evidence="8 11" id="KW-0472">Membrane</keyword>
<comment type="caution">
    <text evidence="16">The sequence shown here is derived from an EMBL/GenBank/DDBJ whole genome shotgun (WGS) entry which is preliminary data.</text>
</comment>
<keyword evidence="5 11" id="KW-0812">Transmembrane</keyword>
<dbReference type="InterPro" id="IPR037066">
    <property type="entry name" value="Plug_dom_sf"/>
</dbReference>
<feature type="chain" id="PRO_5016837357" description="TonB-dependent receptor" evidence="13">
    <location>
        <begin position="19"/>
        <end position="652"/>
    </location>
</feature>
<dbReference type="Gene3D" id="2.40.170.20">
    <property type="entry name" value="TonB-dependent receptor, beta-barrel domain"/>
    <property type="match status" value="1"/>
</dbReference>
<evidence type="ECO:0000259" key="14">
    <source>
        <dbReference type="Pfam" id="PF00593"/>
    </source>
</evidence>
<evidence type="ECO:0000259" key="15">
    <source>
        <dbReference type="Pfam" id="PF07715"/>
    </source>
</evidence>
<keyword evidence="9" id="KW-0675">Receptor</keyword>
<dbReference type="GO" id="GO:0009279">
    <property type="term" value="C:cell outer membrane"/>
    <property type="evidence" value="ECO:0007669"/>
    <property type="project" value="UniProtKB-SubCell"/>
</dbReference>
<keyword evidence="3 11" id="KW-0813">Transport</keyword>
<keyword evidence="4 11" id="KW-1134">Transmembrane beta strand</keyword>
<protein>
    <recommendedName>
        <fullName evidence="18">TonB-dependent receptor</fullName>
    </recommendedName>
</protein>
<evidence type="ECO:0000256" key="12">
    <source>
        <dbReference type="RuleBase" id="RU003357"/>
    </source>
</evidence>
<evidence type="ECO:0000256" key="6">
    <source>
        <dbReference type="ARBA" id="ARBA00022729"/>
    </source>
</evidence>
<dbReference type="GO" id="GO:0015344">
    <property type="term" value="F:siderophore uptake transmembrane transporter activity"/>
    <property type="evidence" value="ECO:0007669"/>
    <property type="project" value="TreeGrafter"/>
</dbReference>
<evidence type="ECO:0000256" key="8">
    <source>
        <dbReference type="ARBA" id="ARBA00023136"/>
    </source>
</evidence>
<evidence type="ECO:0000256" key="9">
    <source>
        <dbReference type="ARBA" id="ARBA00023170"/>
    </source>
</evidence>
<feature type="domain" description="TonB-dependent receptor-like beta-barrel" evidence="14">
    <location>
        <begin position="232"/>
        <end position="619"/>
    </location>
</feature>
<comment type="similarity">
    <text evidence="2">Belongs to the TonB-dependent receptor family. Hemoglobin/haptoglobin binding protein subfamily.</text>
</comment>
<sequence>MSKYLFILAILASVPAQADELDKYFTMSLQELMQVNITGSTRTVQSHVRVPSSVTTFTQEQVNRLGVDTLEQLQNYVPGFQSTRTADNVLFNATTTRGFSRGVLVLLDGQRLSSEFNTGIDVTTAHIPLEHIKRVEFVRGPGSSIYGANAFSAVINLISVDDVNKATLRAGEINKKATIQITSNESEFKYSGFLKGVDDKGETYTDPFNTLPNNTTETSDPFETVDLYLQAHYKDFSIYLSHTHHELEDYYSLNRLSNDNWRETDHSYLRLTYDFSSSENYHSQIAVSYLQSRDNLFGEVSPVTPPFTIDPLFAEGDIEEQTTAFEWFNTYNFDNDHSLQFGLEYRDADIKTATISYNYDIINFSSPFYNPDYYTFPLADESARQTYGIYTQYQGQIIDNLFLTLGIRYDEYSDVGSSSNPRTGLVYEFSDNTSVKFLYSTAFRAPSRNELDLQNNGILVGNPNLEPETIETFEAVLIKQFSNQTIQFSLFRNNIEDIIVSSSQPDGSIIRDNKDDARYEGIETEYNALFFKNLQTKFSYTNIFTSPDVSFRSSKQLASIILNHNRRLFNLNFDSYYHSEVENDFSGTRVKLSSYVVSNIKLSYSLQKNMKFYLQVKNLFDKEYFSPSGGSSFTVNVPNHGREGYLGIEYEF</sequence>
<evidence type="ECO:0000256" key="13">
    <source>
        <dbReference type="SAM" id="SignalP"/>
    </source>
</evidence>
<dbReference type="PANTHER" id="PTHR30069:SF29">
    <property type="entry name" value="HEMOGLOBIN AND HEMOGLOBIN-HAPTOGLOBIN-BINDING PROTEIN 1-RELATED"/>
    <property type="match status" value="1"/>
</dbReference>
<dbReference type="InterPro" id="IPR000531">
    <property type="entry name" value="Beta-barrel_TonB"/>
</dbReference>
<gene>
    <name evidence="16" type="ORF">DIZ80_04655</name>
</gene>
<dbReference type="GO" id="GO:0044718">
    <property type="term" value="P:siderophore transmembrane transport"/>
    <property type="evidence" value="ECO:0007669"/>
    <property type="project" value="TreeGrafter"/>
</dbReference>
<evidence type="ECO:0000256" key="4">
    <source>
        <dbReference type="ARBA" id="ARBA00022452"/>
    </source>
</evidence>
<evidence type="ECO:0000256" key="11">
    <source>
        <dbReference type="PROSITE-ProRule" id="PRU01360"/>
    </source>
</evidence>
<keyword evidence="10 11" id="KW-0998">Cell outer membrane</keyword>
<keyword evidence="6 13" id="KW-0732">Signal</keyword>
<dbReference type="CDD" id="cd01347">
    <property type="entry name" value="ligand_gated_channel"/>
    <property type="match status" value="1"/>
</dbReference>
<organism evidence="16 17">
    <name type="scientific">endosymbiont of Galathealinum brachiosum</name>
    <dbReference type="NCBI Taxonomy" id="2200906"/>
    <lineage>
        <taxon>Bacteria</taxon>
        <taxon>Pseudomonadati</taxon>
        <taxon>Pseudomonadota</taxon>
        <taxon>Gammaproteobacteria</taxon>
        <taxon>sulfur-oxidizing symbionts</taxon>
    </lineage>
</organism>
<reference evidence="16 17" key="1">
    <citation type="journal article" date="2018" name="ISME J.">
        <title>Endosymbiont genomes yield clues of tubeworm success.</title>
        <authorList>
            <person name="Li Y."/>
            <person name="Liles M.R."/>
            <person name="Halanych K.M."/>
        </authorList>
    </citation>
    <scope>NUCLEOTIDE SEQUENCE [LARGE SCALE GENOMIC DNA]</scope>
    <source>
        <strain evidence="16">A1464</strain>
    </source>
</reference>
<dbReference type="EMBL" id="QFXC01000007">
    <property type="protein sequence ID" value="RDH84762.1"/>
    <property type="molecule type" value="Genomic_DNA"/>
</dbReference>
<evidence type="ECO:0008006" key="18">
    <source>
        <dbReference type="Google" id="ProtNLM"/>
    </source>
</evidence>
<feature type="domain" description="TonB-dependent receptor plug" evidence="15">
    <location>
        <begin position="49"/>
        <end position="154"/>
    </location>
</feature>
<evidence type="ECO:0000256" key="1">
    <source>
        <dbReference type="ARBA" id="ARBA00004571"/>
    </source>
</evidence>
<dbReference type="Gene3D" id="2.170.130.10">
    <property type="entry name" value="TonB-dependent receptor, plug domain"/>
    <property type="match status" value="1"/>
</dbReference>
<name>A0A370DIM1_9GAMM</name>
<evidence type="ECO:0000313" key="17">
    <source>
        <dbReference type="Proteomes" id="UP000254266"/>
    </source>
</evidence>
<accession>A0A370DIM1</accession>
<proteinExistence type="inferred from homology"/>
<dbReference type="AlphaFoldDB" id="A0A370DIM1"/>
<dbReference type="InterPro" id="IPR036942">
    <property type="entry name" value="Beta-barrel_TonB_sf"/>
</dbReference>
<comment type="subcellular location">
    <subcellularLocation>
        <location evidence="1 11">Cell outer membrane</location>
        <topology evidence="1 11">Multi-pass membrane protein</topology>
    </subcellularLocation>
</comment>
<keyword evidence="17" id="KW-1185">Reference proteome</keyword>
<dbReference type="Proteomes" id="UP000254266">
    <property type="component" value="Unassembled WGS sequence"/>
</dbReference>